<proteinExistence type="predicted"/>
<dbReference type="PANTHER" id="PTHR36587">
    <property type="entry name" value="EXPRESSION SITE-ASSOCIATED GENE 3 (ESAG3)-LIKE PROTEIN"/>
    <property type="match status" value="1"/>
</dbReference>
<reference evidence="1 2" key="1">
    <citation type="submission" date="2023-08" db="EMBL/GenBank/DDBJ databases">
        <title>Black Yeasts Isolated from many extreme environments.</title>
        <authorList>
            <person name="Coleine C."/>
            <person name="Stajich J.E."/>
            <person name="Selbmann L."/>
        </authorList>
    </citation>
    <scope>NUCLEOTIDE SEQUENCE [LARGE SCALE GENOMIC DNA]</scope>
    <source>
        <strain evidence="1 2">CCFEE 5885</strain>
    </source>
</reference>
<dbReference type="CDD" id="cd22997">
    <property type="entry name" value="GT_LH"/>
    <property type="match status" value="1"/>
</dbReference>
<dbReference type="EMBL" id="JAVRRG010000046">
    <property type="protein sequence ID" value="KAK5093207.1"/>
    <property type="molecule type" value="Genomic_DNA"/>
</dbReference>
<protein>
    <submittedName>
        <fullName evidence="1">Uncharacterized protein</fullName>
    </submittedName>
</protein>
<keyword evidence="2" id="KW-1185">Reference proteome</keyword>
<name>A0ABR0KBT6_9EURO</name>
<organism evidence="1 2">
    <name type="scientific">Lithohypha guttulata</name>
    <dbReference type="NCBI Taxonomy" id="1690604"/>
    <lineage>
        <taxon>Eukaryota</taxon>
        <taxon>Fungi</taxon>
        <taxon>Dikarya</taxon>
        <taxon>Ascomycota</taxon>
        <taxon>Pezizomycotina</taxon>
        <taxon>Eurotiomycetes</taxon>
        <taxon>Chaetothyriomycetidae</taxon>
        <taxon>Chaetothyriales</taxon>
        <taxon>Trichomeriaceae</taxon>
        <taxon>Lithohypha</taxon>
    </lineage>
</organism>
<gene>
    <name evidence="1" type="ORF">LTR24_004468</name>
</gene>
<dbReference type="Proteomes" id="UP001345013">
    <property type="component" value="Unassembled WGS sequence"/>
</dbReference>
<dbReference type="PANTHER" id="PTHR36587:SF2">
    <property type="entry name" value="EXPRESSION SITE-ASSOCIATED GENE 3 (ESAG3)-LIKE PROTEIN"/>
    <property type="match status" value="1"/>
</dbReference>
<evidence type="ECO:0000313" key="1">
    <source>
        <dbReference type="EMBL" id="KAK5093207.1"/>
    </source>
</evidence>
<evidence type="ECO:0000313" key="2">
    <source>
        <dbReference type="Proteomes" id="UP001345013"/>
    </source>
</evidence>
<sequence length="539" mass="61016">MPGLPKLLGGLRSWLPNDQYAYGMVGDDGQRQQGSPSVKSRLKNVLALFISSQIKFKALFVVVASLFIYLLSFHSWPGGAEIVAAPILNVSYYHLLIPASEGNANLCKTLFSAAALGYPTPRLINWQRKFDDPNLIFGGSHIAKIEGVLNILRQLEPASDKELVSIIDGYDVWFQLRPEVLIGRYHEINDRANRRIRVRLGSRLVESQNISQTVVFSSQKKCWPASEDDPACFAVPQSELADDVYGPRTDQDIGDEKNPFVKMRQRYLNSGTVIGPVEDVRAIYERALDKLSFGANIGSDQGIFADILGEQEYQREVLRAQNLTRWQIMRAWLLRTFLRITDVQDDVTWPHPTRHRMDAEALGDKRYEFHLGIDYQSELSQPTVFSEDDLAWIKHNDQIQISEKSTSAGIPGPPRLKGLPRDIAKSRPPFWAPDIDSANRFPAEGSWENMSTYTNLWTGITPVAIHHNAHRDGLKGRIQTFWNETWFFPHLRELLHARASAVRAPHAVVFVPGVEQDSIQEWWGPIDEKGGVNVDGNWR</sequence>
<comment type="caution">
    <text evidence="1">The sequence shown here is derived from an EMBL/GenBank/DDBJ whole genome shotgun (WGS) entry which is preliminary data.</text>
</comment>
<accession>A0ABR0KBT6</accession>